<dbReference type="Proteomes" id="UP000053989">
    <property type="component" value="Unassembled WGS sequence"/>
</dbReference>
<evidence type="ECO:0000256" key="1">
    <source>
        <dbReference type="SAM" id="MobiDB-lite"/>
    </source>
</evidence>
<sequence>QWTSLCTSLRIEGFYIVVCGGVEDLSAPKIFFSPKGDKFVHSVLDLEPRCLALKFESFVVSGLDDVLRDNGITRTVCMNYGNYKHKITERFSVELIGWPNDLLPIRNPAQLGGRDQVQKLLSALTTKVCHWKKLSEEDTQRRIILNNKRHARGEQVYKPRKNTLQGTKKSAATVPSDAGDNGNNSDGDDEGNSMA</sequence>
<organism evidence="2 3">
    <name type="scientific">Scleroderma citrinum Foug A</name>
    <dbReference type="NCBI Taxonomy" id="1036808"/>
    <lineage>
        <taxon>Eukaryota</taxon>
        <taxon>Fungi</taxon>
        <taxon>Dikarya</taxon>
        <taxon>Basidiomycota</taxon>
        <taxon>Agaricomycotina</taxon>
        <taxon>Agaricomycetes</taxon>
        <taxon>Agaricomycetidae</taxon>
        <taxon>Boletales</taxon>
        <taxon>Sclerodermatineae</taxon>
        <taxon>Sclerodermataceae</taxon>
        <taxon>Scleroderma</taxon>
    </lineage>
</organism>
<evidence type="ECO:0000313" key="3">
    <source>
        <dbReference type="Proteomes" id="UP000053989"/>
    </source>
</evidence>
<gene>
    <name evidence="2" type="ORF">SCLCIDRAFT_113925</name>
</gene>
<dbReference type="AlphaFoldDB" id="A0A0C3EAN9"/>
<dbReference type="EMBL" id="KN822025">
    <property type="protein sequence ID" value="KIM65036.1"/>
    <property type="molecule type" value="Genomic_DNA"/>
</dbReference>
<feature type="non-terminal residue" evidence="2">
    <location>
        <position position="1"/>
    </location>
</feature>
<evidence type="ECO:0000313" key="2">
    <source>
        <dbReference type="EMBL" id="KIM65036.1"/>
    </source>
</evidence>
<reference evidence="2 3" key="1">
    <citation type="submission" date="2014-04" db="EMBL/GenBank/DDBJ databases">
        <authorList>
            <consortium name="DOE Joint Genome Institute"/>
            <person name="Kuo A."/>
            <person name="Kohler A."/>
            <person name="Nagy L.G."/>
            <person name="Floudas D."/>
            <person name="Copeland A."/>
            <person name="Barry K.W."/>
            <person name="Cichocki N."/>
            <person name="Veneault-Fourrey C."/>
            <person name="LaButti K."/>
            <person name="Lindquist E.A."/>
            <person name="Lipzen A."/>
            <person name="Lundell T."/>
            <person name="Morin E."/>
            <person name="Murat C."/>
            <person name="Sun H."/>
            <person name="Tunlid A."/>
            <person name="Henrissat B."/>
            <person name="Grigoriev I.V."/>
            <person name="Hibbett D.S."/>
            <person name="Martin F."/>
            <person name="Nordberg H.P."/>
            <person name="Cantor M.N."/>
            <person name="Hua S.X."/>
        </authorList>
    </citation>
    <scope>NUCLEOTIDE SEQUENCE [LARGE SCALE GENOMIC DNA]</scope>
    <source>
        <strain evidence="2 3">Foug A</strain>
    </source>
</reference>
<keyword evidence="3" id="KW-1185">Reference proteome</keyword>
<protein>
    <submittedName>
        <fullName evidence="2">Uncharacterized protein</fullName>
    </submittedName>
</protein>
<proteinExistence type="predicted"/>
<feature type="compositionally biased region" description="Acidic residues" evidence="1">
    <location>
        <begin position="186"/>
        <end position="195"/>
    </location>
</feature>
<reference evidence="3" key="2">
    <citation type="submission" date="2015-01" db="EMBL/GenBank/DDBJ databases">
        <title>Evolutionary Origins and Diversification of the Mycorrhizal Mutualists.</title>
        <authorList>
            <consortium name="DOE Joint Genome Institute"/>
            <consortium name="Mycorrhizal Genomics Consortium"/>
            <person name="Kohler A."/>
            <person name="Kuo A."/>
            <person name="Nagy L.G."/>
            <person name="Floudas D."/>
            <person name="Copeland A."/>
            <person name="Barry K.W."/>
            <person name="Cichocki N."/>
            <person name="Veneault-Fourrey C."/>
            <person name="LaButti K."/>
            <person name="Lindquist E.A."/>
            <person name="Lipzen A."/>
            <person name="Lundell T."/>
            <person name="Morin E."/>
            <person name="Murat C."/>
            <person name="Riley R."/>
            <person name="Ohm R."/>
            <person name="Sun H."/>
            <person name="Tunlid A."/>
            <person name="Henrissat B."/>
            <person name="Grigoriev I.V."/>
            <person name="Hibbett D.S."/>
            <person name="Martin F."/>
        </authorList>
    </citation>
    <scope>NUCLEOTIDE SEQUENCE [LARGE SCALE GENOMIC DNA]</scope>
    <source>
        <strain evidence="3">Foug A</strain>
    </source>
</reference>
<dbReference type="STRING" id="1036808.A0A0C3EAN9"/>
<dbReference type="InParanoid" id="A0A0C3EAN9"/>
<dbReference type="HOGENOM" id="CLU_035160_3_1_1"/>
<feature type="compositionally biased region" description="Low complexity" evidence="1">
    <location>
        <begin position="176"/>
        <end position="185"/>
    </location>
</feature>
<dbReference type="OrthoDB" id="3253416at2759"/>
<name>A0A0C3EAN9_9AGAM</name>
<accession>A0A0C3EAN9</accession>
<feature type="region of interest" description="Disordered" evidence="1">
    <location>
        <begin position="150"/>
        <end position="195"/>
    </location>
</feature>